<name>A0A4Z1SNN4_GIAMU</name>
<evidence type="ECO:0000313" key="2">
    <source>
        <dbReference type="Proteomes" id="UP000315496"/>
    </source>
</evidence>
<dbReference type="InterPro" id="IPR009057">
    <property type="entry name" value="Homeodomain-like_sf"/>
</dbReference>
<gene>
    <name evidence="1" type="ORF">GMRT_11280</name>
</gene>
<dbReference type="OrthoDB" id="10256726at2759"/>
<protein>
    <recommendedName>
        <fullName evidence="3">Myb-like domain-containing protein</fullName>
    </recommendedName>
</protein>
<reference evidence="1 2" key="1">
    <citation type="submission" date="2019-05" db="EMBL/GenBank/DDBJ databases">
        <title>The compact genome of Giardia muris reveals important steps in the evolution of intestinal protozoan parasites.</title>
        <authorList>
            <person name="Xu F."/>
            <person name="Jimenez-Gonzalez A."/>
            <person name="Einarsson E."/>
            <person name="Astvaldsson A."/>
            <person name="Peirasmaki D."/>
            <person name="Eckmann L."/>
            <person name="Andersson J.O."/>
            <person name="Svard S.G."/>
            <person name="Jerlstrom-Hultqvist J."/>
        </authorList>
    </citation>
    <scope>NUCLEOTIDE SEQUENCE [LARGE SCALE GENOMIC DNA]</scope>
    <source>
        <strain evidence="1 2">Roberts-Thomson</strain>
    </source>
</reference>
<evidence type="ECO:0000313" key="1">
    <source>
        <dbReference type="EMBL" id="TNJ27404.1"/>
    </source>
</evidence>
<dbReference type="Proteomes" id="UP000315496">
    <property type="component" value="Chromosome 3"/>
</dbReference>
<dbReference type="VEuPathDB" id="GiardiaDB:GMRT_11280"/>
<evidence type="ECO:0008006" key="3">
    <source>
        <dbReference type="Google" id="ProtNLM"/>
    </source>
</evidence>
<comment type="caution">
    <text evidence="1">The sequence shown here is derived from an EMBL/GenBank/DDBJ whole genome shotgun (WGS) entry which is preliminary data.</text>
</comment>
<accession>A0A4Z1SNN4</accession>
<dbReference type="AlphaFoldDB" id="A0A4Z1SNN4"/>
<dbReference type="EMBL" id="VDLU01000003">
    <property type="protein sequence ID" value="TNJ27404.1"/>
    <property type="molecule type" value="Genomic_DNA"/>
</dbReference>
<sequence length="169" mass="19926">MFLPMEPPMTAPSLTFKWFPTDELLFFEQILRHNGTKYAVFSKKLPGKSVKSLNNKWQLEKRRVRRSGMFFDWKSVLVVVIERFVLAAGQLPSQSRREVRRKLLQLVQTLYMCDFSGFDRHRHQEFACRLYGHIEELLGPDYFRRLGIHESTLLRTDELPPDAWAAAHS</sequence>
<proteinExistence type="predicted"/>
<organism evidence="1 2">
    <name type="scientific">Giardia muris</name>
    <dbReference type="NCBI Taxonomy" id="5742"/>
    <lineage>
        <taxon>Eukaryota</taxon>
        <taxon>Metamonada</taxon>
        <taxon>Diplomonadida</taxon>
        <taxon>Hexamitidae</taxon>
        <taxon>Giardiinae</taxon>
        <taxon>Giardia</taxon>
    </lineage>
</organism>
<dbReference type="SUPFAM" id="SSF46689">
    <property type="entry name" value="Homeodomain-like"/>
    <property type="match status" value="1"/>
</dbReference>
<keyword evidence="2" id="KW-1185">Reference proteome</keyword>